<evidence type="ECO:0000256" key="1">
    <source>
        <dbReference type="ARBA" id="ARBA00008668"/>
    </source>
</evidence>
<dbReference type="Proteomes" id="UP000585474">
    <property type="component" value="Unassembled WGS sequence"/>
</dbReference>
<name>A0A7J0G8G2_9ERIC</name>
<accession>A0A7J0G8G2</accession>
<dbReference type="EMBL" id="BJWL01000019">
    <property type="protein sequence ID" value="GFZ07069.1"/>
    <property type="molecule type" value="Genomic_DNA"/>
</dbReference>
<dbReference type="AlphaFoldDB" id="A0A7J0G8G2"/>
<protein>
    <submittedName>
        <fullName evidence="2">Uncharacterized protein</fullName>
    </submittedName>
</protein>
<dbReference type="Gene3D" id="3.40.50.1110">
    <property type="entry name" value="SGNH hydrolase"/>
    <property type="match status" value="1"/>
</dbReference>
<dbReference type="OrthoDB" id="1600564at2759"/>
<comment type="caution">
    <text evidence="2">The sequence shown here is derived from an EMBL/GenBank/DDBJ whole genome shotgun (WGS) entry which is preliminary data.</text>
</comment>
<organism evidence="2 3">
    <name type="scientific">Actinidia rufa</name>
    <dbReference type="NCBI Taxonomy" id="165716"/>
    <lineage>
        <taxon>Eukaryota</taxon>
        <taxon>Viridiplantae</taxon>
        <taxon>Streptophyta</taxon>
        <taxon>Embryophyta</taxon>
        <taxon>Tracheophyta</taxon>
        <taxon>Spermatophyta</taxon>
        <taxon>Magnoliopsida</taxon>
        <taxon>eudicotyledons</taxon>
        <taxon>Gunneridae</taxon>
        <taxon>Pentapetalae</taxon>
        <taxon>asterids</taxon>
        <taxon>Ericales</taxon>
        <taxon>Actinidiaceae</taxon>
        <taxon>Actinidia</taxon>
    </lineage>
</organism>
<keyword evidence="3" id="KW-1185">Reference proteome</keyword>
<evidence type="ECO:0000313" key="3">
    <source>
        <dbReference type="Proteomes" id="UP000585474"/>
    </source>
</evidence>
<proteinExistence type="inferred from homology"/>
<reference evidence="2 3" key="1">
    <citation type="submission" date="2019-07" db="EMBL/GenBank/DDBJ databases">
        <title>De Novo Assembly of kiwifruit Actinidia rufa.</title>
        <authorList>
            <person name="Sugita-Konishi S."/>
            <person name="Sato K."/>
            <person name="Mori E."/>
            <person name="Abe Y."/>
            <person name="Kisaki G."/>
            <person name="Hamano K."/>
            <person name="Suezawa K."/>
            <person name="Otani M."/>
            <person name="Fukuda T."/>
            <person name="Manabe T."/>
            <person name="Gomi K."/>
            <person name="Tabuchi M."/>
            <person name="Akimitsu K."/>
            <person name="Kataoka I."/>
        </authorList>
    </citation>
    <scope>NUCLEOTIDE SEQUENCE [LARGE SCALE GENOMIC DNA]</scope>
    <source>
        <strain evidence="3">cv. Fuchu</strain>
    </source>
</reference>
<gene>
    <name evidence="2" type="ORF">Acr_19g0000060</name>
</gene>
<comment type="similarity">
    <text evidence="1">Belongs to the 'GDSL' lipolytic enzyme family.</text>
</comment>
<dbReference type="PANTHER" id="PTHR22835:SF517">
    <property type="entry name" value="GDSL-LIKE LIPASE_ACYLHYDROLASE FAMILY PROTEIN, EXPRESSED"/>
    <property type="match status" value="1"/>
</dbReference>
<sequence>MACRFSIPTRIQMHPSDMGQTLPAMEAGLPFLNPYKNTDAYFRHGANFVVAGSTALPVETIEKLKNALFMVREIGGNDNNYALFQGKTIQEVESIVPEVVRAIKEAARLQAAIEELKQELPNIVIVYGAYYHAFQWLFSRAPYLGFDTVSAQKAYYGTGGDYNFSLVRMCSPGLSEP</sequence>
<evidence type="ECO:0000313" key="2">
    <source>
        <dbReference type="EMBL" id="GFZ07069.1"/>
    </source>
</evidence>
<dbReference type="InterPro" id="IPR036514">
    <property type="entry name" value="SGNH_hydro_sf"/>
</dbReference>
<dbReference type="PANTHER" id="PTHR22835">
    <property type="entry name" value="ZINC FINGER FYVE DOMAIN CONTAINING PROTEIN"/>
    <property type="match status" value="1"/>
</dbReference>